<dbReference type="AlphaFoldDB" id="A0A0W0D4R1"/>
<dbReference type="VEuPathDB" id="FungiDB:CAGL0L05896g"/>
<feature type="region of interest" description="Disordered" evidence="3">
    <location>
        <begin position="1"/>
        <end position="49"/>
    </location>
</feature>
<sequence length="235" mass="26408">MSLHDYLLKEYGPSDRKKKSKKVDSKSTAQKPSNEDVNSNANNLLRDNSEKSLWLSHGVKNIPGAPLSDNLTNKQKNGINIEPPSRTVLEPKTHNIETVFRNAQGHKIDVEAKTLDSDSGKRNSQEERIRILNMGEIQLAGLDGVSTISSKYTAEIRDNDPATEFDHNKGVNHQKISPLGRKLYAGTATENRFGILPGNKWDGVDRSNGYEKKWFKRQGELAESKIQEFTNSEDY</sequence>
<comment type="caution">
    <text evidence="5">The sequence shown here is derived from an EMBL/GenBank/DDBJ whole genome shotgun (WGS) entry which is preliminary data.</text>
</comment>
<feature type="region of interest" description="Disordered" evidence="3">
    <location>
        <begin position="64"/>
        <end position="85"/>
    </location>
</feature>
<feature type="compositionally biased region" description="Basic and acidic residues" evidence="3">
    <location>
        <begin position="1"/>
        <end position="15"/>
    </location>
</feature>
<dbReference type="Proteomes" id="UP000054886">
    <property type="component" value="Unassembled WGS sequence"/>
</dbReference>
<dbReference type="GO" id="GO:0070274">
    <property type="term" value="C:RES complex"/>
    <property type="evidence" value="ECO:0007669"/>
    <property type="project" value="EnsemblFungi"/>
</dbReference>
<evidence type="ECO:0000256" key="2">
    <source>
        <dbReference type="ARBA" id="ARBA00020644"/>
    </source>
</evidence>
<dbReference type="EMBL" id="LLZZ01000035">
    <property type="protein sequence ID" value="KTB11492.1"/>
    <property type="molecule type" value="Genomic_DNA"/>
</dbReference>
<dbReference type="Pfam" id="PF09736">
    <property type="entry name" value="Bud13"/>
    <property type="match status" value="1"/>
</dbReference>
<accession>A0A0W0D4R1</accession>
<feature type="compositionally biased region" description="Polar residues" evidence="3">
    <location>
        <begin position="69"/>
        <end position="78"/>
    </location>
</feature>
<evidence type="ECO:0000313" key="6">
    <source>
        <dbReference type="Proteomes" id="UP000054886"/>
    </source>
</evidence>
<dbReference type="GO" id="GO:0000398">
    <property type="term" value="P:mRNA splicing, via spliceosome"/>
    <property type="evidence" value="ECO:0007669"/>
    <property type="project" value="EnsemblFungi"/>
</dbReference>
<dbReference type="VEuPathDB" id="FungiDB:B1J91_L05896g"/>
<name>A0A0W0D4R1_CANGB</name>
<organism evidence="5 6">
    <name type="scientific">Candida glabrata</name>
    <name type="common">Yeast</name>
    <name type="synonym">Torulopsis glabrata</name>
    <dbReference type="NCBI Taxonomy" id="5478"/>
    <lineage>
        <taxon>Eukaryota</taxon>
        <taxon>Fungi</taxon>
        <taxon>Dikarya</taxon>
        <taxon>Ascomycota</taxon>
        <taxon>Saccharomycotina</taxon>
        <taxon>Saccharomycetes</taxon>
        <taxon>Saccharomycetales</taxon>
        <taxon>Saccharomycetaceae</taxon>
        <taxon>Nakaseomyces</taxon>
    </lineage>
</organism>
<dbReference type="GO" id="GO:0051237">
    <property type="term" value="P:maintenance of RNA location"/>
    <property type="evidence" value="ECO:0007669"/>
    <property type="project" value="EnsemblFungi"/>
</dbReference>
<gene>
    <name evidence="4" type="ORF">AO440_004506</name>
    <name evidence="5" type="ORF">AO440_005672</name>
</gene>
<dbReference type="GO" id="GO:0000974">
    <property type="term" value="C:Prp19 complex"/>
    <property type="evidence" value="ECO:0007669"/>
    <property type="project" value="EnsemblFungi"/>
</dbReference>
<proteinExistence type="inferred from homology"/>
<dbReference type="VEuPathDB" id="FungiDB:GVI51_L05753"/>
<dbReference type="InterPro" id="IPR018609">
    <property type="entry name" value="Bud13"/>
</dbReference>
<dbReference type="PANTHER" id="PTHR31809:SF0">
    <property type="entry name" value="BUD13 HOMOLOG"/>
    <property type="match status" value="1"/>
</dbReference>
<comment type="similarity">
    <text evidence="1">Belongs to the CWC26 family.</text>
</comment>
<evidence type="ECO:0000256" key="1">
    <source>
        <dbReference type="ARBA" id="ARBA00011069"/>
    </source>
</evidence>
<dbReference type="EMBL" id="LLZZ01000004">
    <property type="protein sequence ID" value="KTB13828.1"/>
    <property type="molecule type" value="Genomic_DNA"/>
</dbReference>
<reference evidence="5 6" key="1">
    <citation type="submission" date="2015-10" db="EMBL/GenBank/DDBJ databases">
        <title>Draft genomes sequences of Candida glabrata isolates 1A, 1B, 2A, 2B, 3A and 3B.</title>
        <authorList>
            <person name="Haavelsrud O.E."/>
            <person name="Gaustad P."/>
        </authorList>
    </citation>
    <scope>NUCLEOTIDE SEQUENCE [LARGE SCALE GENOMIC DNA]</scope>
    <source>
        <strain evidence="5">910700640</strain>
    </source>
</reference>
<dbReference type="InterPro" id="IPR051112">
    <property type="entry name" value="CWC26_splicing_factor"/>
</dbReference>
<protein>
    <recommendedName>
        <fullName evidence="2">Pre-mRNA-splicing factor CWC26</fullName>
    </recommendedName>
</protein>
<dbReference type="GO" id="GO:0003723">
    <property type="term" value="F:RNA binding"/>
    <property type="evidence" value="ECO:0007669"/>
    <property type="project" value="TreeGrafter"/>
</dbReference>
<feature type="compositionally biased region" description="Polar residues" evidence="3">
    <location>
        <begin position="28"/>
        <end position="46"/>
    </location>
</feature>
<dbReference type="VEuPathDB" id="FungiDB:GWK60_L09339"/>
<evidence type="ECO:0000313" key="5">
    <source>
        <dbReference type="EMBL" id="KTB13828.1"/>
    </source>
</evidence>
<dbReference type="PANTHER" id="PTHR31809">
    <property type="entry name" value="BUD13 HOMOLOG"/>
    <property type="match status" value="1"/>
</dbReference>
<evidence type="ECO:0000256" key="3">
    <source>
        <dbReference type="SAM" id="MobiDB-lite"/>
    </source>
</evidence>
<dbReference type="GO" id="GO:0005684">
    <property type="term" value="C:U2-type spliceosomal complex"/>
    <property type="evidence" value="ECO:0007669"/>
    <property type="project" value="TreeGrafter"/>
</dbReference>
<evidence type="ECO:0000313" key="4">
    <source>
        <dbReference type="EMBL" id="KTB11492.1"/>
    </source>
</evidence>